<proteinExistence type="predicted"/>
<dbReference type="EMBL" id="JBAHYK010003915">
    <property type="protein sequence ID" value="KAL0563118.1"/>
    <property type="molecule type" value="Genomic_DNA"/>
</dbReference>
<reference evidence="2 3" key="1">
    <citation type="submission" date="2024-02" db="EMBL/GenBank/DDBJ databases">
        <title>A draft genome for the cacao thread blight pathogen Marasmius crinis-equi.</title>
        <authorList>
            <person name="Cohen S.P."/>
            <person name="Baruah I.K."/>
            <person name="Amoako-Attah I."/>
            <person name="Bukari Y."/>
            <person name="Meinhardt L.W."/>
            <person name="Bailey B.A."/>
        </authorList>
    </citation>
    <scope>NUCLEOTIDE SEQUENCE [LARGE SCALE GENOMIC DNA]</scope>
    <source>
        <strain evidence="2 3">GH-76</strain>
    </source>
</reference>
<comment type="caution">
    <text evidence="2">The sequence shown here is derived from an EMBL/GenBank/DDBJ whole genome shotgun (WGS) entry which is preliminary data.</text>
</comment>
<protein>
    <submittedName>
        <fullName evidence="2">Uncharacterized protein</fullName>
    </submittedName>
</protein>
<sequence>PARALPKQLGVDSDLDITRDERNRQQAGSVSVTGMKRKEVEDGEHCEKGTVRTSKKAWVGEKRHDAEQKRKERGGGEHFGEKRHDAEHLPEIPDGVGNTKEDAYIKQAMTLFGHKDVAKMEGWGVLVRKWLELEAAEGYQGEKLSIACRPAWVTEWIQHGRSATWLPTKHNVFKVLDQWWAWWEELQPDWRGSDDDGRPDSPEAYIQHGSWDSLRICGTNGLTSVLAALAYAAVQLARLPTPKTGRDKKEHRQAFLDWTAAVNDVEYALDGMLTSSV</sequence>
<organism evidence="2 3">
    <name type="scientific">Marasmius crinis-equi</name>
    <dbReference type="NCBI Taxonomy" id="585013"/>
    <lineage>
        <taxon>Eukaryota</taxon>
        <taxon>Fungi</taxon>
        <taxon>Dikarya</taxon>
        <taxon>Basidiomycota</taxon>
        <taxon>Agaricomycotina</taxon>
        <taxon>Agaricomycetes</taxon>
        <taxon>Agaricomycetidae</taxon>
        <taxon>Agaricales</taxon>
        <taxon>Marasmiineae</taxon>
        <taxon>Marasmiaceae</taxon>
        <taxon>Marasmius</taxon>
    </lineage>
</organism>
<accession>A0ABR3EJU1</accession>
<feature type="region of interest" description="Disordered" evidence="1">
    <location>
        <begin position="1"/>
        <end position="83"/>
    </location>
</feature>
<evidence type="ECO:0000256" key="1">
    <source>
        <dbReference type="SAM" id="MobiDB-lite"/>
    </source>
</evidence>
<evidence type="ECO:0000313" key="2">
    <source>
        <dbReference type="EMBL" id="KAL0563118.1"/>
    </source>
</evidence>
<dbReference type="Proteomes" id="UP001465976">
    <property type="component" value="Unassembled WGS sequence"/>
</dbReference>
<evidence type="ECO:0000313" key="3">
    <source>
        <dbReference type="Proteomes" id="UP001465976"/>
    </source>
</evidence>
<feature type="compositionally biased region" description="Basic and acidic residues" evidence="1">
    <location>
        <begin position="36"/>
        <end position="50"/>
    </location>
</feature>
<gene>
    <name evidence="2" type="ORF">V5O48_018957</name>
</gene>
<keyword evidence="3" id="KW-1185">Reference proteome</keyword>
<name>A0ABR3EJU1_9AGAR</name>
<feature type="compositionally biased region" description="Basic and acidic residues" evidence="1">
    <location>
        <begin position="58"/>
        <end position="83"/>
    </location>
</feature>
<feature type="non-terminal residue" evidence="2">
    <location>
        <position position="1"/>
    </location>
</feature>